<dbReference type="PROSITE" id="PS00018">
    <property type="entry name" value="EF_HAND_1"/>
    <property type="match status" value="1"/>
</dbReference>
<organism evidence="2 3">
    <name type="scientific">Pontiella desulfatans</name>
    <dbReference type="NCBI Taxonomy" id="2750659"/>
    <lineage>
        <taxon>Bacteria</taxon>
        <taxon>Pseudomonadati</taxon>
        <taxon>Kiritimatiellota</taxon>
        <taxon>Kiritimatiellia</taxon>
        <taxon>Kiritimatiellales</taxon>
        <taxon>Pontiellaceae</taxon>
        <taxon>Pontiella</taxon>
    </lineage>
</organism>
<name>A0A6C2U7M2_PONDE</name>
<feature type="domain" description="Bacterial repeat" evidence="1">
    <location>
        <begin position="383"/>
        <end position="453"/>
    </location>
</feature>
<evidence type="ECO:0000313" key="3">
    <source>
        <dbReference type="Proteomes" id="UP000366872"/>
    </source>
</evidence>
<dbReference type="EMBL" id="CAAHFG010000003">
    <property type="protein sequence ID" value="VGO16050.1"/>
    <property type="molecule type" value="Genomic_DNA"/>
</dbReference>
<evidence type="ECO:0000313" key="2">
    <source>
        <dbReference type="EMBL" id="VGO16050.1"/>
    </source>
</evidence>
<dbReference type="Pfam" id="PF18998">
    <property type="entry name" value="Flg_new_2"/>
    <property type="match status" value="1"/>
</dbReference>
<evidence type="ECO:0000259" key="1">
    <source>
        <dbReference type="Pfam" id="PF18998"/>
    </source>
</evidence>
<sequence length="576" mass="62403">MNRMLKRLRRIELRMKNSEFRMMGLRQLFLGKGQRRLSSSILHSEILILHFVVLLLVANAFAAPEIDRCTAVNVTPSQFDLFVRTTEPAGSWVEVFSDAGGTMDLAGVVGSEESPVFTGDPAQSTNYYRRADMRAIQGGAADKGLALHRISGCDPTTTYYCRVHATNENGSAVWPTNGMLAVTTELENGFVLESRQLLLQLDSTVFAPTADGAVGVLTATGASAPIASFVGDGASGNEIYFDLSSLFASNTHVNMEQSGITGFDVTLYGPADQAELMASFNISFSNMTEVAMANTGFLGSLIILDIRSIAGQSVPPPGLYTNAFGTVVSCSVTNGFHTEGGSQWTLAGWSLAGLESSTGATPMVEVELTNSMVLTWEWNTKYWLEVGAGDYGQVAEPDQWVDAGTVITLTALPDLFYHIDAWTGDVGGTTATDDELEVPMTQPRSIFALFAENTTGNGVPQRWLYDHGFTNAWETAGLLDHDGDGMLTWEEWVAGTSPTNLADVLTVDFETDIGTSTTLVWPSVSNRTYKVWRSVNLQEGFWQVSGSIPATPPANTYRERTAPVGLPTFYRISVER</sequence>
<dbReference type="Proteomes" id="UP000366872">
    <property type="component" value="Unassembled WGS sequence"/>
</dbReference>
<protein>
    <recommendedName>
        <fullName evidence="1">Bacterial repeat domain-containing protein</fullName>
    </recommendedName>
</protein>
<dbReference type="InterPro" id="IPR044060">
    <property type="entry name" value="Bacterial_rp_domain"/>
</dbReference>
<reference evidence="2 3" key="1">
    <citation type="submission" date="2019-04" db="EMBL/GenBank/DDBJ databases">
        <authorList>
            <person name="Van Vliet M D."/>
        </authorList>
    </citation>
    <scope>NUCLEOTIDE SEQUENCE [LARGE SCALE GENOMIC DNA]</scope>
    <source>
        <strain evidence="2 3">F1</strain>
    </source>
</reference>
<accession>A0A6C2U7M2</accession>
<gene>
    <name evidence="2" type="ORF">PDESU_04640</name>
</gene>
<dbReference type="RefSeq" id="WP_136081606.1">
    <property type="nucleotide sequence ID" value="NZ_CAAHFG010000003.1"/>
</dbReference>
<dbReference type="InterPro" id="IPR018247">
    <property type="entry name" value="EF_Hand_1_Ca_BS"/>
</dbReference>
<keyword evidence="3" id="KW-1185">Reference proteome</keyword>
<proteinExistence type="predicted"/>
<dbReference type="AlphaFoldDB" id="A0A6C2U7M2"/>